<dbReference type="PANTHER" id="PTHR46487:SF1">
    <property type="entry name" value="DNA REPAIR PROTEIN XRCC3"/>
    <property type="match status" value="1"/>
</dbReference>
<protein>
    <recommendedName>
        <fullName evidence="2">RecA family profile 1 domain-containing protein</fullName>
    </recommendedName>
</protein>
<name>A0A1B9GYH4_9TREE</name>
<feature type="compositionally biased region" description="Acidic residues" evidence="1">
    <location>
        <begin position="708"/>
        <end position="723"/>
    </location>
</feature>
<evidence type="ECO:0000259" key="2">
    <source>
        <dbReference type="PROSITE" id="PS50162"/>
    </source>
</evidence>
<organism evidence="3 4">
    <name type="scientific">Kwoniella heveanensis BCC8398</name>
    <dbReference type="NCBI Taxonomy" id="1296120"/>
    <lineage>
        <taxon>Eukaryota</taxon>
        <taxon>Fungi</taxon>
        <taxon>Dikarya</taxon>
        <taxon>Basidiomycota</taxon>
        <taxon>Agaricomycotina</taxon>
        <taxon>Tremellomycetes</taxon>
        <taxon>Tremellales</taxon>
        <taxon>Cryptococcaceae</taxon>
        <taxon>Kwoniella</taxon>
    </lineage>
</organism>
<dbReference type="PROSITE" id="PS50162">
    <property type="entry name" value="RECA_2"/>
    <property type="match status" value="1"/>
</dbReference>
<dbReference type="Proteomes" id="UP000092666">
    <property type="component" value="Unassembled WGS sequence"/>
</dbReference>
<dbReference type="GO" id="GO:0071140">
    <property type="term" value="P:resolution of mitotic recombination intermediates"/>
    <property type="evidence" value="ECO:0007669"/>
    <property type="project" value="TreeGrafter"/>
</dbReference>
<reference evidence="3 4" key="1">
    <citation type="submission" date="2013-07" db="EMBL/GenBank/DDBJ databases">
        <title>The Genome Sequence of Cryptococcus heveanensis BCC8398.</title>
        <authorList>
            <consortium name="The Broad Institute Genome Sequencing Platform"/>
            <person name="Cuomo C."/>
            <person name="Litvintseva A."/>
            <person name="Chen Y."/>
            <person name="Heitman J."/>
            <person name="Sun S."/>
            <person name="Springer D."/>
            <person name="Dromer F."/>
            <person name="Young S.K."/>
            <person name="Zeng Q."/>
            <person name="Gargeya S."/>
            <person name="Fitzgerald M."/>
            <person name="Abouelleil A."/>
            <person name="Alvarado L."/>
            <person name="Berlin A.M."/>
            <person name="Chapman S.B."/>
            <person name="Dewar J."/>
            <person name="Goldberg J."/>
            <person name="Griggs A."/>
            <person name="Gujja S."/>
            <person name="Hansen M."/>
            <person name="Howarth C."/>
            <person name="Imamovic A."/>
            <person name="Larimer J."/>
            <person name="McCowan C."/>
            <person name="Murphy C."/>
            <person name="Pearson M."/>
            <person name="Priest M."/>
            <person name="Roberts A."/>
            <person name="Saif S."/>
            <person name="Shea T."/>
            <person name="Sykes S."/>
            <person name="Wortman J."/>
            <person name="Nusbaum C."/>
            <person name="Birren B."/>
        </authorList>
    </citation>
    <scope>NUCLEOTIDE SEQUENCE [LARGE SCALE GENOMIC DNA]</scope>
    <source>
        <strain evidence="3 4">BCC8398</strain>
    </source>
</reference>
<dbReference type="SUPFAM" id="SSF52540">
    <property type="entry name" value="P-loop containing nucleoside triphosphate hydrolases"/>
    <property type="match status" value="1"/>
</dbReference>
<dbReference type="GO" id="GO:0005657">
    <property type="term" value="C:replication fork"/>
    <property type="evidence" value="ECO:0007669"/>
    <property type="project" value="TreeGrafter"/>
</dbReference>
<dbReference type="Gene3D" id="3.40.50.300">
    <property type="entry name" value="P-loop containing nucleotide triphosphate hydrolases"/>
    <property type="match status" value="1"/>
</dbReference>
<dbReference type="GO" id="GO:0000400">
    <property type="term" value="F:four-way junction DNA binding"/>
    <property type="evidence" value="ECO:0007669"/>
    <property type="project" value="TreeGrafter"/>
</dbReference>
<feature type="compositionally biased region" description="Low complexity" evidence="1">
    <location>
        <begin position="372"/>
        <end position="387"/>
    </location>
</feature>
<dbReference type="GO" id="GO:0005524">
    <property type="term" value="F:ATP binding"/>
    <property type="evidence" value="ECO:0007669"/>
    <property type="project" value="InterPro"/>
</dbReference>
<proteinExistence type="predicted"/>
<gene>
    <name evidence="3" type="ORF">I316_01941</name>
</gene>
<feature type="region of interest" description="Disordered" evidence="1">
    <location>
        <begin position="81"/>
        <end position="165"/>
    </location>
</feature>
<dbReference type="InterPro" id="IPR020588">
    <property type="entry name" value="RecA_ATP-bd"/>
</dbReference>
<feature type="compositionally biased region" description="Polar residues" evidence="1">
    <location>
        <begin position="327"/>
        <end position="347"/>
    </location>
</feature>
<dbReference type="EMBL" id="KI669496">
    <property type="protein sequence ID" value="OCF36069.1"/>
    <property type="molecule type" value="Genomic_DNA"/>
</dbReference>
<keyword evidence="4" id="KW-1185">Reference proteome</keyword>
<reference evidence="4" key="2">
    <citation type="submission" date="2013-12" db="EMBL/GenBank/DDBJ databases">
        <title>Evolution of pathogenesis and genome organization in the Tremellales.</title>
        <authorList>
            <person name="Cuomo C."/>
            <person name="Litvintseva A."/>
            <person name="Heitman J."/>
            <person name="Chen Y."/>
            <person name="Sun S."/>
            <person name="Springer D."/>
            <person name="Dromer F."/>
            <person name="Young S."/>
            <person name="Zeng Q."/>
            <person name="Chapman S."/>
            <person name="Gujja S."/>
            <person name="Saif S."/>
            <person name="Birren B."/>
        </authorList>
    </citation>
    <scope>NUCLEOTIDE SEQUENCE [LARGE SCALE GENOMIC DNA]</scope>
    <source>
        <strain evidence="4">BCC8398</strain>
    </source>
</reference>
<dbReference type="GO" id="GO:0045003">
    <property type="term" value="P:double-strand break repair via synthesis-dependent strand annealing"/>
    <property type="evidence" value="ECO:0007669"/>
    <property type="project" value="TreeGrafter"/>
</dbReference>
<dbReference type="InterPro" id="IPR027417">
    <property type="entry name" value="P-loop_NTPase"/>
</dbReference>
<dbReference type="Pfam" id="PF08423">
    <property type="entry name" value="Rad51"/>
    <property type="match status" value="1"/>
</dbReference>
<dbReference type="GO" id="GO:0000722">
    <property type="term" value="P:telomere maintenance via recombination"/>
    <property type="evidence" value="ECO:0007669"/>
    <property type="project" value="TreeGrafter"/>
</dbReference>
<dbReference type="OrthoDB" id="1861185at2759"/>
<evidence type="ECO:0000313" key="3">
    <source>
        <dbReference type="EMBL" id="OCF36069.1"/>
    </source>
</evidence>
<dbReference type="PANTHER" id="PTHR46487">
    <property type="entry name" value="DNA REPAIR PROTEIN XRCC3"/>
    <property type="match status" value="1"/>
</dbReference>
<feature type="domain" description="RecA family profile 1" evidence="2">
    <location>
        <begin position="156"/>
        <end position="460"/>
    </location>
</feature>
<feature type="compositionally biased region" description="Basic and acidic residues" evidence="1">
    <location>
        <begin position="148"/>
        <end position="158"/>
    </location>
</feature>
<evidence type="ECO:0000313" key="4">
    <source>
        <dbReference type="Proteomes" id="UP000092666"/>
    </source>
</evidence>
<feature type="region of interest" description="Disordered" evidence="1">
    <location>
        <begin position="545"/>
        <end position="594"/>
    </location>
</feature>
<feature type="region of interest" description="Disordered" evidence="1">
    <location>
        <begin position="655"/>
        <end position="723"/>
    </location>
</feature>
<dbReference type="GO" id="GO:0140664">
    <property type="term" value="F:ATP-dependent DNA damage sensor activity"/>
    <property type="evidence" value="ECO:0007669"/>
    <property type="project" value="InterPro"/>
</dbReference>
<evidence type="ECO:0000256" key="1">
    <source>
        <dbReference type="SAM" id="MobiDB-lite"/>
    </source>
</evidence>
<dbReference type="STRING" id="1296120.A0A1B9GYH4"/>
<feature type="region of interest" description="Disordered" evidence="1">
    <location>
        <begin position="242"/>
        <end position="267"/>
    </location>
</feature>
<sequence>MNLSLDQLAPHLGLPRDLLEAANRANLTPSTILLTPISRISDILRVKVPLAQQLVSRVARAVAPSTSRLDVVFDLDRGVGTSTSTSTAMAPGASGTTAPGDAGDEDAGQVASGAVEPLIEDANGDTRLVRVRNKDSNSDSVSGHGKGKGQERERERGKWISTGDEGMDTALGGGLRRGALYEITGESAAGKSHLALTLALSAQLPSLTSSPGASLILTSERELSTSRLIQLSKSLLATHEPFSRSASEAEGGDLCGGQDPEHKWEQGQGRVKSLLDNVLTNRVGDVDALEHALNYAVPAILESRLRTSGRGATRSRRLGAGGDRIRSTGSNSSTTKSRIGSNGSEGTDPQAVGPHAGATSGATSVDGPQRIASNGTTASSSCSGSSTARHRSQNALPVRLIILDSITALFRGGTSSNDERPIGPSSLSLTERSKHLCIVADALKSLAVTYDLAIVVINQVSDVFVRGPPLTNSGGSTPPTSSFTQTQAFLGGKIDENPPMLYASQARWFSGQSNTLGKEASLGIVWANAINVRIMLSRTGRRRLLHQSDLRPSKRHRPGATGDSLGTAQHPQGHRQSPPSSERLDNVTNANAGADNDTALTLTQQGIGVEVDDVKPTLIRRMHVVFSPFSASSTVDYVITPSGVHSLPESYKAIDVTETARRKERQAEKDRQNGSDDIDSGSGHAGDISSNTRMSLGSTPIGGRSGDGDENADGLEEGSDEWDVFDDFGELPDEFWQGQYGLDDEGRVVVPSADYVAAAAAADGDRNILSVGTGVGNSKGDGGGGVGVRVSISGISVDGVNQGTGKESSG</sequence>
<feature type="compositionally biased region" description="Polar residues" evidence="1">
    <location>
        <begin position="688"/>
        <end position="698"/>
    </location>
</feature>
<accession>A0A1B9GYH4</accession>
<feature type="compositionally biased region" description="Polar residues" evidence="1">
    <location>
        <begin position="564"/>
        <end position="580"/>
    </location>
</feature>
<dbReference type="GO" id="GO:0090656">
    <property type="term" value="P:t-circle formation"/>
    <property type="evidence" value="ECO:0007669"/>
    <property type="project" value="TreeGrafter"/>
</dbReference>
<feature type="region of interest" description="Disordered" evidence="1">
    <location>
        <begin position="307"/>
        <end position="390"/>
    </location>
</feature>
<feature type="compositionally biased region" description="Basic and acidic residues" evidence="1">
    <location>
        <begin position="658"/>
        <end position="674"/>
    </location>
</feature>
<dbReference type="GO" id="GO:0033065">
    <property type="term" value="C:Rad51C-XRCC3 complex"/>
    <property type="evidence" value="ECO:0007669"/>
    <property type="project" value="TreeGrafter"/>
</dbReference>
<dbReference type="AlphaFoldDB" id="A0A1B9GYH4"/>
<dbReference type="GO" id="GO:0061982">
    <property type="term" value="P:meiosis I cell cycle process"/>
    <property type="evidence" value="ECO:0007669"/>
    <property type="project" value="UniProtKB-ARBA"/>
</dbReference>
<dbReference type="InterPro" id="IPR013632">
    <property type="entry name" value="Rad51_C"/>
</dbReference>